<evidence type="ECO:0000256" key="1">
    <source>
        <dbReference type="ARBA" id="ARBA00000085"/>
    </source>
</evidence>
<evidence type="ECO:0000313" key="12">
    <source>
        <dbReference type="Proteomes" id="UP000254337"/>
    </source>
</evidence>
<dbReference type="RefSeq" id="WP_107196015.1">
    <property type="nucleotide sequence ID" value="NZ_CP029462.1"/>
</dbReference>
<dbReference type="FunFam" id="3.30.565.10:FF:000006">
    <property type="entry name" value="Sensor histidine kinase WalK"/>
    <property type="match status" value="1"/>
</dbReference>
<dbReference type="InterPro" id="IPR036890">
    <property type="entry name" value="HATPase_C_sf"/>
</dbReference>
<dbReference type="InterPro" id="IPR003660">
    <property type="entry name" value="HAMP_dom"/>
</dbReference>
<comment type="subcellular location">
    <subcellularLocation>
        <location evidence="2">Membrane</location>
    </subcellularLocation>
</comment>
<name>A0A346AZL6_9FIRM</name>
<dbReference type="InterPro" id="IPR004358">
    <property type="entry name" value="Sig_transdc_His_kin-like_C"/>
</dbReference>
<dbReference type="InterPro" id="IPR050351">
    <property type="entry name" value="BphY/WalK/GraS-like"/>
</dbReference>
<evidence type="ECO:0000259" key="9">
    <source>
        <dbReference type="PROSITE" id="PS50109"/>
    </source>
</evidence>
<dbReference type="Gene3D" id="6.10.340.10">
    <property type="match status" value="1"/>
</dbReference>
<dbReference type="AlphaFoldDB" id="A0A346AZL6"/>
<sequence length="371" mass="41523">MKRTDSLVFRLTAMVFILLAVTIAVILFLVNSQMDTHFTQYLQMAPRRGMGMGHHMMRGAAELQYVESIHRSLLWVGLGMTVISVGVSYIVVQKLVRPLLSLTEAVRSVQEGKFGQTVPVERMDEVGILAKTFNDMSTELEQNETMRRHLFASVAHELRTPLAIIQGNLEGMIDDVIPANKKMFLSMEDEVLRLGRLVQDLNDLSLAEIDKLVLHKERADINILLERAVSMLQPLCDEKELTVRLHLCPELPNVSIDVDRINQVVYNILNNAIRYINRGDTIAVTTERAVKEGKEYVLVSIADTGNGISPEDLPHIFQYFYRGEKSRSRKSGGSGIGLALAKQFVVSHGGLLDVESEVGKGTTFYIYLPLG</sequence>
<dbReference type="CDD" id="cd06225">
    <property type="entry name" value="HAMP"/>
    <property type="match status" value="1"/>
</dbReference>
<reference evidence="11 12" key="1">
    <citation type="submission" date="2018-05" db="EMBL/GenBank/DDBJ databases">
        <title>Complete genome sequence of Megasphaera sp. AJH120T, isolated from the ceca of a chicken.</title>
        <authorList>
            <person name="Maki J."/>
            <person name="Looft T."/>
        </authorList>
    </citation>
    <scope>NUCLEOTIDE SEQUENCE [LARGE SCALE GENOMIC DNA]</scope>
    <source>
        <strain evidence="11 12">AJH120</strain>
    </source>
</reference>
<dbReference type="GO" id="GO:0005886">
    <property type="term" value="C:plasma membrane"/>
    <property type="evidence" value="ECO:0007669"/>
    <property type="project" value="TreeGrafter"/>
</dbReference>
<dbReference type="SUPFAM" id="SSF55874">
    <property type="entry name" value="ATPase domain of HSP90 chaperone/DNA topoisomerase II/histidine kinase"/>
    <property type="match status" value="1"/>
</dbReference>
<evidence type="ECO:0000256" key="3">
    <source>
        <dbReference type="ARBA" id="ARBA00012438"/>
    </source>
</evidence>
<dbReference type="Gene3D" id="1.10.287.130">
    <property type="match status" value="1"/>
</dbReference>
<dbReference type="EMBL" id="CP029462">
    <property type="protein sequence ID" value="AXL21309.1"/>
    <property type="molecule type" value="Genomic_DNA"/>
</dbReference>
<keyword evidence="6 11" id="KW-0418">Kinase</keyword>
<dbReference type="PROSITE" id="PS50109">
    <property type="entry name" value="HIS_KIN"/>
    <property type="match status" value="1"/>
</dbReference>
<dbReference type="SUPFAM" id="SSF158472">
    <property type="entry name" value="HAMP domain-like"/>
    <property type="match status" value="1"/>
</dbReference>
<dbReference type="CDD" id="cd00082">
    <property type="entry name" value="HisKA"/>
    <property type="match status" value="1"/>
</dbReference>
<organism evidence="11 12">
    <name type="scientific">Megasphaera stantonii</name>
    <dbReference type="NCBI Taxonomy" id="2144175"/>
    <lineage>
        <taxon>Bacteria</taxon>
        <taxon>Bacillati</taxon>
        <taxon>Bacillota</taxon>
        <taxon>Negativicutes</taxon>
        <taxon>Veillonellales</taxon>
        <taxon>Veillonellaceae</taxon>
        <taxon>Megasphaera</taxon>
    </lineage>
</organism>
<dbReference type="SMART" id="SM00304">
    <property type="entry name" value="HAMP"/>
    <property type="match status" value="1"/>
</dbReference>
<keyword evidence="8" id="KW-0472">Membrane</keyword>
<dbReference type="OrthoDB" id="335833at2"/>
<evidence type="ECO:0000256" key="8">
    <source>
        <dbReference type="SAM" id="Phobius"/>
    </source>
</evidence>
<keyword evidence="12" id="KW-1185">Reference proteome</keyword>
<dbReference type="InterPro" id="IPR036097">
    <property type="entry name" value="HisK_dim/P_sf"/>
</dbReference>
<keyword evidence="8" id="KW-1133">Transmembrane helix</keyword>
<feature type="transmembrane region" description="Helical" evidence="8">
    <location>
        <begin position="7"/>
        <end position="30"/>
    </location>
</feature>
<evidence type="ECO:0000256" key="5">
    <source>
        <dbReference type="ARBA" id="ARBA00022679"/>
    </source>
</evidence>
<feature type="domain" description="HAMP" evidence="10">
    <location>
        <begin position="93"/>
        <end position="145"/>
    </location>
</feature>
<dbReference type="EC" id="2.7.13.3" evidence="3"/>
<evidence type="ECO:0000313" key="11">
    <source>
        <dbReference type="EMBL" id="AXL21309.1"/>
    </source>
</evidence>
<dbReference type="Pfam" id="PF00512">
    <property type="entry name" value="HisKA"/>
    <property type="match status" value="1"/>
</dbReference>
<protein>
    <recommendedName>
        <fullName evidence="3">histidine kinase</fullName>
        <ecNumber evidence="3">2.7.13.3</ecNumber>
    </recommendedName>
</protein>
<dbReference type="SMART" id="SM00388">
    <property type="entry name" value="HisKA"/>
    <property type="match status" value="1"/>
</dbReference>
<proteinExistence type="predicted"/>
<keyword evidence="4" id="KW-0597">Phosphoprotein</keyword>
<evidence type="ECO:0000256" key="7">
    <source>
        <dbReference type="ARBA" id="ARBA00023012"/>
    </source>
</evidence>
<dbReference type="Proteomes" id="UP000254337">
    <property type="component" value="Chromosome"/>
</dbReference>
<dbReference type="SUPFAM" id="SSF47384">
    <property type="entry name" value="Homodimeric domain of signal transducing histidine kinase"/>
    <property type="match status" value="1"/>
</dbReference>
<dbReference type="InterPro" id="IPR003661">
    <property type="entry name" value="HisK_dim/P_dom"/>
</dbReference>
<dbReference type="Pfam" id="PF00672">
    <property type="entry name" value="HAMP"/>
    <property type="match status" value="1"/>
</dbReference>
<gene>
    <name evidence="11" type="ORF">DKB62_06910</name>
</gene>
<comment type="catalytic activity">
    <reaction evidence="1">
        <text>ATP + protein L-histidine = ADP + protein N-phospho-L-histidine.</text>
        <dbReference type="EC" id="2.7.13.3"/>
    </reaction>
</comment>
<dbReference type="Pfam" id="PF02518">
    <property type="entry name" value="HATPase_c"/>
    <property type="match status" value="1"/>
</dbReference>
<dbReference type="PRINTS" id="PR00344">
    <property type="entry name" value="BCTRLSENSOR"/>
</dbReference>
<dbReference type="PROSITE" id="PS50885">
    <property type="entry name" value="HAMP"/>
    <property type="match status" value="1"/>
</dbReference>
<keyword evidence="7" id="KW-0902">Two-component regulatory system</keyword>
<dbReference type="CDD" id="cd00075">
    <property type="entry name" value="HATPase"/>
    <property type="match status" value="1"/>
</dbReference>
<dbReference type="KEGG" id="meg:DKB62_06910"/>
<dbReference type="PANTHER" id="PTHR45453:SF1">
    <property type="entry name" value="PHOSPHATE REGULON SENSOR PROTEIN PHOR"/>
    <property type="match status" value="1"/>
</dbReference>
<dbReference type="GO" id="GO:0004721">
    <property type="term" value="F:phosphoprotein phosphatase activity"/>
    <property type="evidence" value="ECO:0007669"/>
    <property type="project" value="TreeGrafter"/>
</dbReference>
<dbReference type="InterPro" id="IPR003594">
    <property type="entry name" value="HATPase_dom"/>
</dbReference>
<keyword evidence="5" id="KW-0808">Transferase</keyword>
<accession>A0A346AZL6</accession>
<evidence type="ECO:0000256" key="6">
    <source>
        <dbReference type="ARBA" id="ARBA00022777"/>
    </source>
</evidence>
<dbReference type="Gene3D" id="3.30.565.10">
    <property type="entry name" value="Histidine kinase-like ATPase, C-terminal domain"/>
    <property type="match status" value="1"/>
</dbReference>
<keyword evidence="8" id="KW-0812">Transmembrane</keyword>
<feature type="domain" description="Histidine kinase" evidence="9">
    <location>
        <begin position="153"/>
        <end position="371"/>
    </location>
</feature>
<dbReference type="InterPro" id="IPR005467">
    <property type="entry name" value="His_kinase_dom"/>
</dbReference>
<dbReference type="SMART" id="SM00387">
    <property type="entry name" value="HATPase_c"/>
    <property type="match status" value="1"/>
</dbReference>
<evidence type="ECO:0000256" key="4">
    <source>
        <dbReference type="ARBA" id="ARBA00022553"/>
    </source>
</evidence>
<evidence type="ECO:0000256" key="2">
    <source>
        <dbReference type="ARBA" id="ARBA00004370"/>
    </source>
</evidence>
<dbReference type="GO" id="GO:0016036">
    <property type="term" value="P:cellular response to phosphate starvation"/>
    <property type="evidence" value="ECO:0007669"/>
    <property type="project" value="TreeGrafter"/>
</dbReference>
<evidence type="ECO:0000259" key="10">
    <source>
        <dbReference type="PROSITE" id="PS50885"/>
    </source>
</evidence>
<dbReference type="PANTHER" id="PTHR45453">
    <property type="entry name" value="PHOSPHATE REGULON SENSOR PROTEIN PHOR"/>
    <property type="match status" value="1"/>
</dbReference>
<dbReference type="GO" id="GO:0000155">
    <property type="term" value="F:phosphorelay sensor kinase activity"/>
    <property type="evidence" value="ECO:0007669"/>
    <property type="project" value="InterPro"/>
</dbReference>
<feature type="transmembrane region" description="Helical" evidence="8">
    <location>
        <begin position="73"/>
        <end position="92"/>
    </location>
</feature>